<dbReference type="OrthoDB" id="567788at2759"/>
<evidence type="ECO:0000256" key="4">
    <source>
        <dbReference type="ARBA" id="ARBA00022989"/>
    </source>
</evidence>
<evidence type="ECO:0000256" key="3">
    <source>
        <dbReference type="ARBA" id="ARBA00022824"/>
    </source>
</evidence>
<evidence type="ECO:0000259" key="8">
    <source>
        <dbReference type="PROSITE" id="PS50845"/>
    </source>
</evidence>
<dbReference type="EnsemblPlants" id="TuG1812G0200003073.01.T01">
    <property type="protein sequence ID" value="TuG1812G0200003073.01.T01"/>
    <property type="gene ID" value="TuG1812G0200003073.01"/>
</dbReference>
<keyword evidence="5 6" id="KW-0472">Membrane</keyword>
<keyword evidence="10" id="KW-1185">Reference proteome</keyword>
<feature type="transmembrane region" description="Helical" evidence="6">
    <location>
        <begin position="135"/>
        <end position="154"/>
    </location>
</feature>
<comment type="subcellular location">
    <subcellularLocation>
        <location evidence="1 6">Endoplasmic reticulum membrane</location>
        <topology evidence="1 6">Multi-pass membrane protein</topology>
    </subcellularLocation>
</comment>
<feature type="transmembrane region" description="Helical" evidence="6">
    <location>
        <begin position="208"/>
        <end position="238"/>
    </location>
</feature>
<dbReference type="GO" id="GO:0009617">
    <property type="term" value="P:response to bacterium"/>
    <property type="evidence" value="ECO:0007669"/>
    <property type="project" value="InterPro"/>
</dbReference>
<dbReference type="RefSeq" id="XP_048556918.1">
    <property type="nucleotide sequence ID" value="XM_048700961.1"/>
</dbReference>
<dbReference type="KEGG" id="tua:125537635"/>
<dbReference type="GO" id="GO:0005789">
    <property type="term" value="C:endoplasmic reticulum membrane"/>
    <property type="evidence" value="ECO:0007669"/>
    <property type="project" value="UniProtKB-SubCell"/>
</dbReference>
<dbReference type="PANTHER" id="PTHR10994">
    <property type="entry name" value="RETICULON"/>
    <property type="match status" value="1"/>
</dbReference>
<dbReference type="PANTHER" id="PTHR10994:SF131">
    <property type="entry name" value="RETICULON-LIKE PROTEIN"/>
    <property type="match status" value="1"/>
</dbReference>
<dbReference type="GeneID" id="125537635"/>
<organism evidence="9 10">
    <name type="scientific">Triticum urartu</name>
    <name type="common">Red wild einkorn</name>
    <name type="synonym">Crithodium urartu</name>
    <dbReference type="NCBI Taxonomy" id="4572"/>
    <lineage>
        <taxon>Eukaryota</taxon>
        <taxon>Viridiplantae</taxon>
        <taxon>Streptophyta</taxon>
        <taxon>Embryophyta</taxon>
        <taxon>Tracheophyta</taxon>
        <taxon>Spermatophyta</taxon>
        <taxon>Magnoliopsida</taxon>
        <taxon>Liliopsida</taxon>
        <taxon>Poales</taxon>
        <taxon>Poaceae</taxon>
        <taxon>BOP clade</taxon>
        <taxon>Pooideae</taxon>
        <taxon>Triticodae</taxon>
        <taxon>Triticeae</taxon>
        <taxon>Triticinae</taxon>
        <taxon>Triticum</taxon>
    </lineage>
</organism>
<dbReference type="InterPro" id="IPR045064">
    <property type="entry name" value="Reticulon-like"/>
</dbReference>
<evidence type="ECO:0000256" key="5">
    <source>
        <dbReference type="ARBA" id="ARBA00023136"/>
    </source>
</evidence>
<keyword evidence="4 6" id="KW-1133">Transmembrane helix</keyword>
<dbReference type="Pfam" id="PF02453">
    <property type="entry name" value="Reticulon"/>
    <property type="match status" value="1"/>
</dbReference>
<dbReference type="Proteomes" id="UP000015106">
    <property type="component" value="Chromosome 2"/>
</dbReference>
<feature type="domain" description="Reticulon" evidence="8">
    <location>
        <begin position="103"/>
        <end position="288"/>
    </location>
</feature>
<accession>A0A8R7THP6</accession>
<sequence length="288" mass="31431">MAEQPHAEDAGHKPETLMEKIADKLHVGGGDHSSSSSDSDKEEQPRPSAPPAPAPAPAPAASEVTTASFAASASAAAADAKNKMFRLFGREQPIHKVLGGGKPADVFMWRNKHISAGVLGGATAIWILFELLGYHLLAFLGHALIFSLGVLFLWSNASSFINKSPPRIPEVIIPEDLVVNIALSTRHEINRAFANLRQIALGRDIKKFLIVIAGLWLLSILGSCCNFLTLFYIVFVVLHTVPVIYEKYEDQIDTYGEKGWIEVKKQYAVFDAKVLSKVPRGPLKDKKN</sequence>
<dbReference type="AlphaFoldDB" id="A0A8R7THP6"/>
<evidence type="ECO:0000256" key="6">
    <source>
        <dbReference type="RuleBase" id="RU363132"/>
    </source>
</evidence>
<evidence type="ECO:0000256" key="2">
    <source>
        <dbReference type="ARBA" id="ARBA00022692"/>
    </source>
</evidence>
<reference evidence="9" key="2">
    <citation type="submission" date="2018-03" db="EMBL/GenBank/DDBJ databases">
        <title>The Triticum urartu genome reveals the dynamic nature of wheat genome evolution.</title>
        <authorList>
            <person name="Ling H."/>
            <person name="Ma B."/>
            <person name="Shi X."/>
            <person name="Liu H."/>
            <person name="Dong L."/>
            <person name="Sun H."/>
            <person name="Cao Y."/>
            <person name="Gao Q."/>
            <person name="Zheng S."/>
            <person name="Li Y."/>
            <person name="Yu Y."/>
            <person name="Du H."/>
            <person name="Qi M."/>
            <person name="Li Y."/>
            <person name="Yu H."/>
            <person name="Cui Y."/>
            <person name="Wang N."/>
            <person name="Chen C."/>
            <person name="Wu H."/>
            <person name="Zhao Y."/>
            <person name="Zhang J."/>
            <person name="Li Y."/>
            <person name="Zhou W."/>
            <person name="Zhang B."/>
            <person name="Hu W."/>
            <person name="Eijk M."/>
            <person name="Tang J."/>
            <person name="Witsenboer H."/>
            <person name="Zhao S."/>
            <person name="Li Z."/>
            <person name="Zhang A."/>
            <person name="Wang D."/>
            <person name="Liang C."/>
        </authorList>
    </citation>
    <scope>NUCLEOTIDE SEQUENCE [LARGE SCALE GENOMIC DNA]</scope>
    <source>
        <strain evidence="9">cv. G1812</strain>
    </source>
</reference>
<evidence type="ECO:0000256" key="7">
    <source>
        <dbReference type="SAM" id="MobiDB-lite"/>
    </source>
</evidence>
<evidence type="ECO:0000313" key="9">
    <source>
        <dbReference type="EnsemblPlants" id="TuG1812G0200003073.01.T01"/>
    </source>
</evidence>
<proteinExistence type="predicted"/>
<reference evidence="10" key="1">
    <citation type="journal article" date="2013" name="Nature">
        <title>Draft genome of the wheat A-genome progenitor Triticum urartu.</title>
        <authorList>
            <person name="Ling H.Q."/>
            <person name="Zhao S."/>
            <person name="Liu D."/>
            <person name="Wang J."/>
            <person name="Sun H."/>
            <person name="Zhang C."/>
            <person name="Fan H."/>
            <person name="Li D."/>
            <person name="Dong L."/>
            <person name="Tao Y."/>
            <person name="Gao C."/>
            <person name="Wu H."/>
            <person name="Li Y."/>
            <person name="Cui Y."/>
            <person name="Guo X."/>
            <person name="Zheng S."/>
            <person name="Wang B."/>
            <person name="Yu K."/>
            <person name="Liang Q."/>
            <person name="Yang W."/>
            <person name="Lou X."/>
            <person name="Chen J."/>
            <person name="Feng M."/>
            <person name="Jian J."/>
            <person name="Zhang X."/>
            <person name="Luo G."/>
            <person name="Jiang Y."/>
            <person name="Liu J."/>
            <person name="Wang Z."/>
            <person name="Sha Y."/>
            <person name="Zhang B."/>
            <person name="Wu H."/>
            <person name="Tang D."/>
            <person name="Shen Q."/>
            <person name="Xue P."/>
            <person name="Zou S."/>
            <person name="Wang X."/>
            <person name="Liu X."/>
            <person name="Wang F."/>
            <person name="Yang Y."/>
            <person name="An X."/>
            <person name="Dong Z."/>
            <person name="Zhang K."/>
            <person name="Zhang X."/>
            <person name="Luo M.C."/>
            <person name="Dvorak J."/>
            <person name="Tong Y."/>
            <person name="Wang J."/>
            <person name="Yang H."/>
            <person name="Li Z."/>
            <person name="Wang D."/>
            <person name="Zhang A."/>
            <person name="Wang J."/>
        </authorList>
    </citation>
    <scope>NUCLEOTIDE SEQUENCE</scope>
    <source>
        <strain evidence="10">cv. G1812</strain>
    </source>
</reference>
<keyword evidence="3 6" id="KW-0256">Endoplasmic reticulum</keyword>
<feature type="region of interest" description="Disordered" evidence="7">
    <location>
        <begin position="1"/>
        <end position="63"/>
    </location>
</feature>
<gene>
    <name evidence="9" type="primary">LOC125537635</name>
</gene>
<feature type="compositionally biased region" description="Basic and acidic residues" evidence="7">
    <location>
        <begin position="1"/>
        <end position="26"/>
    </location>
</feature>
<feature type="compositionally biased region" description="Pro residues" evidence="7">
    <location>
        <begin position="47"/>
        <end position="58"/>
    </location>
</feature>
<evidence type="ECO:0000256" key="1">
    <source>
        <dbReference type="ARBA" id="ARBA00004477"/>
    </source>
</evidence>
<dbReference type="PROSITE" id="PS50845">
    <property type="entry name" value="RETICULON"/>
    <property type="match status" value="1"/>
</dbReference>
<name>A0A8R7THP6_TRIUA</name>
<evidence type="ECO:0000313" key="10">
    <source>
        <dbReference type="Proteomes" id="UP000015106"/>
    </source>
</evidence>
<keyword evidence="2 6" id="KW-0812">Transmembrane</keyword>
<reference evidence="9" key="3">
    <citation type="submission" date="2022-06" db="UniProtKB">
        <authorList>
            <consortium name="EnsemblPlants"/>
        </authorList>
    </citation>
    <scope>IDENTIFICATION</scope>
</reference>
<dbReference type="Gramene" id="TuG1812G0200003073.01.T01">
    <property type="protein sequence ID" value="TuG1812G0200003073.01.T01"/>
    <property type="gene ID" value="TuG1812G0200003073.01"/>
</dbReference>
<protein>
    <recommendedName>
        <fullName evidence="6">Reticulon-like protein</fullName>
    </recommendedName>
</protein>
<dbReference type="InterPro" id="IPR003388">
    <property type="entry name" value="Reticulon"/>
</dbReference>